<protein>
    <recommendedName>
        <fullName evidence="4">Large ribosomal subunit protein uL6</fullName>
    </recommendedName>
</protein>
<dbReference type="SUPFAM" id="SSF56053">
    <property type="entry name" value="Ribosomal protein L6"/>
    <property type="match status" value="2"/>
</dbReference>
<keyword evidence="2 4" id="KW-0689">Ribosomal protein</keyword>
<dbReference type="EMBL" id="MHKQ01000011">
    <property type="protein sequence ID" value="OGY94194.1"/>
    <property type="molecule type" value="Genomic_DNA"/>
</dbReference>
<evidence type="ECO:0000256" key="3">
    <source>
        <dbReference type="ARBA" id="ARBA00023274"/>
    </source>
</evidence>
<organism evidence="8 9">
    <name type="scientific">Candidatus Komeilibacteria bacterium RIFOXYC1_FULL_37_11</name>
    <dbReference type="NCBI Taxonomy" id="1798555"/>
    <lineage>
        <taxon>Bacteria</taxon>
        <taxon>Candidatus Komeiliibacteriota</taxon>
    </lineage>
</organism>
<evidence type="ECO:0000256" key="5">
    <source>
        <dbReference type="RuleBase" id="RU003869"/>
    </source>
</evidence>
<dbReference type="InterPro" id="IPR020040">
    <property type="entry name" value="Ribosomal_uL6_a/b-dom"/>
</dbReference>
<gene>
    <name evidence="4" type="primary">rplF</name>
    <name evidence="8" type="ORF">A2406_01810</name>
</gene>
<dbReference type="HAMAP" id="MF_01365_B">
    <property type="entry name" value="Ribosomal_uL6_B"/>
    <property type="match status" value="1"/>
</dbReference>
<dbReference type="InterPro" id="IPR002358">
    <property type="entry name" value="Ribosomal_uL6_CS"/>
</dbReference>
<dbReference type="GO" id="GO:0019843">
    <property type="term" value="F:rRNA binding"/>
    <property type="evidence" value="ECO:0007669"/>
    <property type="project" value="UniProtKB-UniRule"/>
</dbReference>
<dbReference type="PIRSF" id="PIRSF002162">
    <property type="entry name" value="Ribosomal_L6"/>
    <property type="match status" value="1"/>
</dbReference>
<sequence length="184" mass="19795">MSRVGKKPIEIPKGVEVKINAEKMGYQVGIKGPKGSLNVALPQGVVVEQKDNQLVLSVQNSEDGHEKALWGLSRSLINNAVLGVTGGFSKELEINGVGFKVALQGKKLVLNVGFSHPVEYALPDGIVAVVEKNNIKISGIDKQLLGQVTAEIRAIKKPEPYKGKGIKYIDEHIRRKAGKVVKAA</sequence>
<dbReference type="GO" id="GO:0022625">
    <property type="term" value="C:cytosolic large ribosomal subunit"/>
    <property type="evidence" value="ECO:0007669"/>
    <property type="project" value="UniProtKB-UniRule"/>
</dbReference>
<dbReference type="FunFam" id="3.90.930.12:FF:000001">
    <property type="entry name" value="50S ribosomal protein L6"/>
    <property type="match status" value="1"/>
</dbReference>
<dbReference type="GO" id="GO:0002181">
    <property type="term" value="P:cytoplasmic translation"/>
    <property type="evidence" value="ECO:0007669"/>
    <property type="project" value="TreeGrafter"/>
</dbReference>
<evidence type="ECO:0000256" key="4">
    <source>
        <dbReference type="HAMAP-Rule" id="MF_01365"/>
    </source>
</evidence>
<comment type="function">
    <text evidence="4 6">This protein binds to the 23S rRNA, and is important in its secondary structure. It is located near the subunit interface in the base of the L7/L12 stalk, and near the tRNA binding site of the peptidyltransferase center.</text>
</comment>
<dbReference type="InterPro" id="IPR000702">
    <property type="entry name" value="Ribosomal_uL6-like"/>
</dbReference>
<proteinExistence type="inferred from homology"/>
<dbReference type="Pfam" id="PF00347">
    <property type="entry name" value="Ribosomal_L6"/>
    <property type="match status" value="2"/>
</dbReference>
<evidence type="ECO:0000313" key="9">
    <source>
        <dbReference type="Proteomes" id="UP000177626"/>
    </source>
</evidence>
<evidence type="ECO:0000313" key="8">
    <source>
        <dbReference type="EMBL" id="OGY94194.1"/>
    </source>
</evidence>
<comment type="similarity">
    <text evidence="1 4 5">Belongs to the universal ribosomal protein uL6 family.</text>
</comment>
<reference evidence="8 9" key="1">
    <citation type="journal article" date="2016" name="Nat. Commun.">
        <title>Thousands of microbial genomes shed light on interconnected biogeochemical processes in an aquifer system.</title>
        <authorList>
            <person name="Anantharaman K."/>
            <person name="Brown C.T."/>
            <person name="Hug L.A."/>
            <person name="Sharon I."/>
            <person name="Castelle C.J."/>
            <person name="Probst A.J."/>
            <person name="Thomas B.C."/>
            <person name="Singh A."/>
            <person name="Wilkins M.J."/>
            <person name="Karaoz U."/>
            <person name="Brodie E.L."/>
            <person name="Williams K.H."/>
            <person name="Hubbard S.S."/>
            <person name="Banfield J.F."/>
        </authorList>
    </citation>
    <scope>NUCLEOTIDE SEQUENCE [LARGE SCALE GENOMIC DNA]</scope>
</reference>
<accession>A0A1G2BYI5</accession>
<dbReference type="PROSITE" id="PS00525">
    <property type="entry name" value="RIBOSOMAL_L6_1"/>
    <property type="match status" value="1"/>
</dbReference>
<dbReference type="PRINTS" id="PR00059">
    <property type="entry name" value="RIBOSOMALL6"/>
</dbReference>
<dbReference type="Gene3D" id="3.90.930.12">
    <property type="entry name" value="Ribosomal protein L6, alpha-beta domain"/>
    <property type="match status" value="2"/>
</dbReference>
<evidence type="ECO:0000256" key="6">
    <source>
        <dbReference type="RuleBase" id="RU003870"/>
    </source>
</evidence>
<evidence type="ECO:0000256" key="2">
    <source>
        <dbReference type="ARBA" id="ARBA00022980"/>
    </source>
</evidence>
<comment type="caution">
    <text evidence="8">The sequence shown here is derived from an EMBL/GenBank/DDBJ whole genome shotgun (WGS) entry which is preliminary data.</text>
</comment>
<keyword evidence="3 4" id="KW-0687">Ribonucleoprotein</keyword>
<feature type="domain" description="Large ribosomal subunit protein uL6 alpha-beta" evidence="7">
    <location>
        <begin position="96"/>
        <end position="168"/>
    </location>
</feature>
<dbReference type="NCBIfam" id="TIGR03654">
    <property type="entry name" value="L6_bact"/>
    <property type="match status" value="1"/>
</dbReference>
<keyword evidence="4 6" id="KW-0699">rRNA-binding</keyword>
<dbReference type="GO" id="GO:0003735">
    <property type="term" value="F:structural constituent of ribosome"/>
    <property type="evidence" value="ECO:0007669"/>
    <property type="project" value="UniProtKB-UniRule"/>
</dbReference>
<dbReference type="PANTHER" id="PTHR11655:SF14">
    <property type="entry name" value="LARGE RIBOSOMAL SUBUNIT PROTEIN UL6M"/>
    <property type="match status" value="1"/>
</dbReference>
<dbReference type="InterPro" id="IPR019906">
    <property type="entry name" value="Ribosomal_uL6_bac-type"/>
</dbReference>
<evidence type="ECO:0000256" key="1">
    <source>
        <dbReference type="ARBA" id="ARBA00009356"/>
    </source>
</evidence>
<evidence type="ECO:0000259" key="7">
    <source>
        <dbReference type="Pfam" id="PF00347"/>
    </source>
</evidence>
<keyword evidence="4 6" id="KW-0694">RNA-binding</keyword>
<dbReference type="AlphaFoldDB" id="A0A1G2BYI5"/>
<dbReference type="Proteomes" id="UP000177626">
    <property type="component" value="Unassembled WGS sequence"/>
</dbReference>
<feature type="domain" description="Large ribosomal subunit protein uL6 alpha-beta" evidence="7">
    <location>
        <begin position="11"/>
        <end position="87"/>
    </location>
</feature>
<name>A0A1G2BYI5_9BACT</name>
<comment type="subunit">
    <text evidence="4">Part of the 50S ribosomal subunit.</text>
</comment>
<dbReference type="PANTHER" id="PTHR11655">
    <property type="entry name" value="60S/50S RIBOSOMAL PROTEIN L6/L9"/>
    <property type="match status" value="1"/>
</dbReference>
<dbReference type="InterPro" id="IPR036789">
    <property type="entry name" value="Ribosomal_uL6-like_a/b-dom_sf"/>
</dbReference>